<protein>
    <submittedName>
        <fullName evidence="2">Uncharacterized protein</fullName>
    </submittedName>
</protein>
<keyword evidence="3" id="KW-1185">Reference proteome</keyword>
<dbReference type="AlphaFoldDB" id="A0A8J7BY81"/>
<gene>
    <name evidence="2" type="ORF">ICL16_25015</name>
</gene>
<sequence length="124" mass="14295">MPQYTLIIKIPNAGNKQISHTINLTETHEAYPEDYFEIQENKTNLHTTLQTKTARQITQTQLKQIIQQWTSDIKQNLRRTTIPINLPTEPPVPPTTPQPKPPLKPTPEPTTEKRAKNNKFEFDG</sequence>
<name>A0A8J7BY81_9CYAN</name>
<dbReference type="RefSeq" id="WP_190833336.1">
    <property type="nucleotide sequence ID" value="NZ_CAWPPI010000076.1"/>
</dbReference>
<organism evidence="2 3">
    <name type="scientific">Iningainema tapete BLCC-T55</name>
    <dbReference type="NCBI Taxonomy" id="2748662"/>
    <lineage>
        <taxon>Bacteria</taxon>
        <taxon>Bacillati</taxon>
        <taxon>Cyanobacteriota</taxon>
        <taxon>Cyanophyceae</taxon>
        <taxon>Nostocales</taxon>
        <taxon>Scytonemataceae</taxon>
        <taxon>Iningainema tapete</taxon>
    </lineage>
</organism>
<proteinExistence type="predicted"/>
<feature type="region of interest" description="Disordered" evidence="1">
    <location>
        <begin position="82"/>
        <end position="124"/>
    </location>
</feature>
<dbReference type="EMBL" id="JACXAE010000076">
    <property type="protein sequence ID" value="MBD2775232.1"/>
    <property type="molecule type" value="Genomic_DNA"/>
</dbReference>
<feature type="compositionally biased region" description="Pro residues" evidence="1">
    <location>
        <begin position="88"/>
        <end position="108"/>
    </location>
</feature>
<evidence type="ECO:0000256" key="1">
    <source>
        <dbReference type="SAM" id="MobiDB-lite"/>
    </source>
</evidence>
<reference evidence="2" key="1">
    <citation type="submission" date="2020-09" db="EMBL/GenBank/DDBJ databases">
        <title>Iningainema tapete sp. nov. (Scytonemataceae, Cyanobacteria) from greenhouses in central Florida (USA) produces two types of nodularin with biosynthetic potential for microcystin-LR and anabaenopeptins.</title>
        <authorList>
            <person name="Berthold D.E."/>
            <person name="Lefler F.W."/>
            <person name="Huang I.-S."/>
            <person name="Abdulla H."/>
            <person name="Zimba P.V."/>
            <person name="Laughinghouse H.D. IV."/>
        </authorList>
    </citation>
    <scope>NUCLEOTIDE SEQUENCE</scope>
    <source>
        <strain evidence="2">BLCCT55</strain>
    </source>
</reference>
<evidence type="ECO:0000313" key="3">
    <source>
        <dbReference type="Proteomes" id="UP000629098"/>
    </source>
</evidence>
<dbReference type="Proteomes" id="UP000629098">
    <property type="component" value="Unassembled WGS sequence"/>
</dbReference>
<feature type="compositionally biased region" description="Basic and acidic residues" evidence="1">
    <location>
        <begin position="110"/>
        <end position="124"/>
    </location>
</feature>
<evidence type="ECO:0000313" key="2">
    <source>
        <dbReference type="EMBL" id="MBD2775232.1"/>
    </source>
</evidence>
<comment type="caution">
    <text evidence="2">The sequence shown here is derived from an EMBL/GenBank/DDBJ whole genome shotgun (WGS) entry which is preliminary data.</text>
</comment>
<accession>A0A8J7BY81</accession>